<dbReference type="Gene3D" id="1.25.40.10">
    <property type="entry name" value="Tetratricopeptide repeat domain"/>
    <property type="match status" value="1"/>
</dbReference>
<feature type="transmembrane region" description="Helical" evidence="8">
    <location>
        <begin position="223"/>
        <end position="241"/>
    </location>
</feature>
<dbReference type="PANTHER" id="PTHR33908:SF11">
    <property type="entry name" value="MEMBRANE PROTEIN"/>
    <property type="match status" value="1"/>
</dbReference>
<organism evidence="10">
    <name type="scientific">Desertifilum tharense IPPAS B-1220</name>
    <dbReference type="NCBI Taxonomy" id="1781255"/>
    <lineage>
        <taxon>Bacteria</taxon>
        <taxon>Bacillati</taxon>
        <taxon>Cyanobacteriota</taxon>
        <taxon>Cyanophyceae</taxon>
        <taxon>Desertifilales</taxon>
        <taxon>Desertifilaceae</taxon>
        <taxon>Desertifilum</taxon>
    </lineage>
</organism>
<evidence type="ECO:0000259" key="9">
    <source>
        <dbReference type="Pfam" id="PF13231"/>
    </source>
</evidence>
<evidence type="ECO:0000256" key="4">
    <source>
        <dbReference type="ARBA" id="ARBA00022679"/>
    </source>
</evidence>
<dbReference type="STRING" id="1781255.BH720_17110"/>
<dbReference type="AlphaFoldDB" id="A0A1E5QGL4"/>
<feature type="transmembrane region" description="Helical" evidence="8">
    <location>
        <begin position="104"/>
        <end position="137"/>
    </location>
</feature>
<feature type="transmembrane region" description="Helical" evidence="8">
    <location>
        <begin position="343"/>
        <end position="360"/>
    </location>
</feature>
<evidence type="ECO:0000256" key="7">
    <source>
        <dbReference type="ARBA" id="ARBA00023136"/>
    </source>
</evidence>
<feature type="transmembrane region" description="Helical" evidence="8">
    <location>
        <begin position="372"/>
        <end position="393"/>
    </location>
</feature>
<evidence type="ECO:0000256" key="3">
    <source>
        <dbReference type="ARBA" id="ARBA00022676"/>
    </source>
</evidence>
<comment type="subcellular location">
    <subcellularLocation>
        <location evidence="1">Cell membrane</location>
        <topology evidence="1">Multi-pass membrane protein</topology>
    </subcellularLocation>
</comment>
<feature type="transmembrane region" description="Helical" evidence="8">
    <location>
        <begin position="12"/>
        <end position="31"/>
    </location>
</feature>
<feature type="transmembrane region" description="Helical" evidence="8">
    <location>
        <begin position="181"/>
        <end position="211"/>
    </location>
</feature>
<keyword evidence="2" id="KW-1003">Cell membrane</keyword>
<name>A0A1E5QGL4_9CYAN</name>
<reference evidence="10" key="1">
    <citation type="submission" date="2016-09" db="EMBL/GenBank/DDBJ databases">
        <title>Draft genome of thermotolerant cyanobacterium Desertifilum sp. strain IPPAS B-1220.</title>
        <authorList>
            <person name="Sinetova M.A."/>
            <person name="Bolakhan K."/>
            <person name="Zayadan B.K."/>
            <person name="Mironov K.S."/>
            <person name="Ustinova V."/>
            <person name="Kupriyanova E.V."/>
            <person name="Sidorov R.A."/>
            <person name="Skrypnik A.N."/>
            <person name="Gogoleva N.E."/>
            <person name="Gogolev Y.V."/>
            <person name="Los D.A."/>
        </authorList>
    </citation>
    <scope>NUCLEOTIDE SEQUENCE [LARGE SCALE GENOMIC DNA]</scope>
    <source>
        <strain evidence="10">IPPAS B-1220</strain>
    </source>
</reference>
<keyword evidence="7 8" id="KW-0472">Membrane</keyword>
<dbReference type="InterPro" id="IPR050297">
    <property type="entry name" value="LipidA_mod_glycosyltrf_83"/>
</dbReference>
<keyword evidence="3" id="KW-0328">Glycosyltransferase</keyword>
<accession>A0A1E5QGL4</accession>
<feature type="transmembrane region" description="Helical" evidence="8">
    <location>
        <begin position="149"/>
        <end position="169"/>
    </location>
</feature>
<dbReference type="GO" id="GO:0005886">
    <property type="term" value="C:plasma membrane"/>
    <property type="evidence" value="ECO:0007669"/>
    <property type="project" value="UniProtKB-SubCell"/>
</dbReference>
<dbReference type="SUPFAM" id="SSF48452">
    <property type="entry name" value="TPR-like"/>
    <property type="match status" value="1"/>
</dbReference>
<evidence type="ECO:0000256" key="5">
    <source>
        <dbReference type="ARBA" id="ARBA00022692"/>
    </source>
</evidence>
<evidence type="ECO:0000256" key="6">
    <source>
        <dbReference type="ARBA" id="ARBA00022989"/>
    </source>
</evidence>
<feature type="domain" description="Glycosyltransferase RgtA/B/C/D-like" evidence="9">
    <location>
        <begin position="78"/>
        <end position="240"/>
    </location>
</feature>
<evidence type="ECO:0000256" key="1">
    <source>
        <dbReference type="ARBA" id="ARBA00004651"/>
    </source>
</evidence>
<dbReference type="InterPro" id="IPR038731">
    <property type="entry name" value="RgtA/B/C-like"/>
</dbReference>
<gene>
    <name evidence="10" type="ORF">BH720_17110</name>
</gene>
<dbReference type="RefSeq" id="WP_069968435.1">
    <property type="nucleotide sequence ID" value="NZ_CM124774.1"/>
</dbReference>
<keyword evidence="6 8" id="KW-1133">Transmembrane helix</keyword>
<feature type="transmembrane region" description="Helical" evidence="8">
    <location>
        <begin position="280"/>
        <end position="301"/>
    </location>
</feature>
<dbReference type="Pfam" id="PF13231">
    <property type="entry name" value="PMT_2"/>
    <property type="match status" value="1"/>
</dbReference>
<keyword evidence="5 8" id="KW-0812">Transmembrane</keyword>
<dbReference type="PANTHER" id="PTHR33908">
    <property type="entry name" value="MANNOSYLTRANSFERASE YKCB-RELATED"/>
    <property type="match status" value="1"/>
</dbReference>
<sequence length="830" mass="94244">MSEQPKLNRYRNFLILGLIWLLGAIADRVWYALDNSVPAWDQADYLTGALNYWQLLQTPQWFSGDWWYTFWTRSPKIPPVAYVSATPFIHLFGAEPDQAIIVQFFYSAILLASVYGLGTLLFTPAVGLWAAGLCELLPGLYYYRLDFLLDYPLTAIVTLSFLCLTLWYLSWREPHSKQWLWAILFGVCFALSLLLKQTALFFLFVPFVWIGVEALRKRQWSTVGQWLLSGSITFVLAYPWYRLNWLLILTSGKRATIDSAIAEGDPPLYTLEAWTYYGKILPYLTSWPLLLIPIVGLIFYWWKYHRVAAFPQTRIRTSLRWLAIFVLGAYLLCSFNINKDDRYVLPYLPAISLVLAYGLLSWDKVTRQWGKVIRWGTISLGIVLMVLNLYPIGGTALTGLLSPYTQRYAYLGEPWPHPEVIDRIIQTEPNLRVNLGVLPSTPTLNQHNFNYYGALRNFQVYGRQVGVRDREILQDARSLSWFLTKTGDQGSVPQPAQANITQIVEQAGDFQPVQSWPLMDGSTLTLHHQQFPPIQVQPLNEPRNAVQLEEVIVPPATPPGVPVPVTYRWTGPGEQLQSGLVLLTWRSHSANPSQRWIHDRAIGLGNLQLSRSNPTAYEVVEQLSMLPPADLAPGVYTLEATYLNRETGESYALSVPSVRLSLDPNAPPTPARELDLLTQLRNLAQNLPQGMAGLEPVFAEVARINQYDPTQDYLIQAEKTLAYRLQQEPDNLEWAYTLALSRVLQRKVEDAIAALSTVRQLDTQNPYAHAYLAFVYLYDWRPREAQPILENAIALNPSIPEIQALNGVASLMQGNLLGAWHDLKGFLFAA</sequence>
<dbReference type="GO" id="GO:0009103">
    <property type="term" value="P:lipopolysaccharide biosynthetic process"/>
    <property type="evidence" value="ECO:0007669"/>
    <property type="project" value="UniProtKB-ARBA"/>
</dbReference>
<comment type="caution">
    <text evidence="10">The sequence shown here is derived from an EMBL/GenBank/DDBJ whole genome shotgun (WGS) entry which is preliminary data.</text>
</comment>
<dbReference type="EMBL" id="MJGC01000077">
    <property type="protein sequence ID" value="OEJ73825.1"/>
    <property type="molecule type" value="Genomic_DNA"/>
</dbReference>
<dbReference type="InterPro" id="IPR011990">
    <property type="entry name" value="TPR-like_helical_dom_sf"/>
</dbReference>
<dbReference type="OrthoDB" id="437910at2"/>
<evidence type="ECO:0000256" key="8">
    <source>
        <dbReference type="SAM" id="Phobius"/>
    </source>
</evidence>
<evidence type="ECO:0000313" key="10">
    <source>
        <dbReference type="EMBL" id="OEJ73825.1"/>
    </source>
</evidence>
<evidence type="ECO:0000256" key="2">
    <source>
        <dbReference type="ARBA" id="ARBA00022475"/>
    </source>
</evidence>
<proteinExistence type="predicted"/>
<protein>
    <submittedName>
        <fullName evidence="10">Phospholipid carrier-dependent glycosyltransferase</fullName>
    </submittedName>
</protein>
<keyword evidence="4 10" id="KW-0808">Transferase</keyword>
<feature type="transmembrane region" description="Helical" evidence="8">
    <location>
        <begin position="321"/>
        <end position="337"/>
    </location>
</feature>
<dbReference type="GO" id="GO:0016763">
    <property type="term" value="F:pentosyltransferase activity"/>
    <property type="evidence" value="ECO:0007669"/>
    <property type="project" value="TreeGrafter"/>
</dbReference>